<dbReference type="SMART" id="SM00220">
    <property type="entry name" value="S_TKc"/>
    <property type="match status" value="1"/>
</dbReference>
<dbReference type="InterPro" id="IPR000719">
    <property type="entry name" value="Prot_kinase_dom"/>
</dbReference>
<dbReference type="EMBL" id="JAAMPC010000010">
    <property type="protein sequence ID" value="KAG2285139.1"/>
    <property type="molecule type" value="Genomic_DNA"/>
</dbReference>
<dbReference type="Gene3D" id="1.10.510.10">
    <property type="entry name" value="Transferase(Phosphotransferase) domain 1"/>
    <property type="match status" value="1"/>
</dbReference>
<organism evidence="2 3">
    <name type="scientific">Brassica carinata</name>
    <name type="common">Ethiopian mustard</name>
    <name type="synonym">Abyssinian cabbage</name>
    <dbReference type="NCBI Taxonomy" id="52824"/>
    <lineage>
        <taxon>Eukaryota</taxon>
        <taxon>Viridiplantae</taxon>
        <taxon>Streptophyta</taxon>
        <taxon>Embryophyta</taxon>
        <taxon>Tracheophyta</taxon>
        <taxon>Spermatophyta</taxon>
        <taxon>Magnoliopsida</taxon>
        <taxon>eudicotyledons</taxon>
        <taxon>Gunneridae</taxon>
        <taxon>Pentapetalae</taxon>
        <taxon>rosids</taxon>
        <taxon>malvids</taxon>
        <taxon>Brassicales</taxon>
        <taxon>Brassicaceae</taxon>
        <taxon>Brassiceae</taxon>
        <taxon>Brassica</taxon>
    </lineage>
</organism>
<dbReference type="PROSITE" id="PS00108">
    <property type="entry name" value="PROTEIN_KINASE_ST"/>
    <property type="match status" value="1"/>
</dbReference>
<reference evidence="2 3" key="1">
    <citation type="submission" date="2020-02" db="EMBL/GenBank/DDBJ databases">
        <authorList>
            <person name="Ma Q."/>
            <person name="Huang Y."/>
            <person name="Song X."/>
            <person name="Pei D."/>
        </authorList>
    </citation>
    <scope>NUCLEOTIDE SEQUENCE [LARGE SCALE GENOMIC DNA]</scope>
    <source>
        <strain evidence="2">Sxm20200214</strain>
        <tissue evidence="2">Leaf</tissue>
    </source>
</reference>
<protein>
    <recommendedName>
        <fullName evidence="1">Protein kinase domain-containing protein</fullName>
    </recommendedName>
</protein>
<feature type="domain" description="Protein kinase" evidence="1">
    <location>
        <begin position="17"/>
        <end position="261"/>
    </location>
</feature>
<dbReference type="PROSITE" id="PS50011">
    <property type="entry name" value="PROTEIN_KINASE_DOM"/>
    <property type="match status" value="1"/>
</dbReference>
<dbReference type="PANTHER" id="PTHR48011:SF16">
    <property type="entry name" value="PROTEIN KINASE SUPERFAMILY PROTEIN"/>
    <property type="match status" value="1"/>
</dbReference>
<dbReference type="GO" id="GO:0007165">
    <property type="term" value="P:signal transduction"/>
    <property type="evidence" value="ECO:0007669"/>
    <property type="project" value="TreeGrafter"/>
</dbReference>
<evidence type="ECO:0000313" key="3">
    <source>
        <dbReference type="Proteomes" id="UP000886595"/>
    </source>
</evidence>
<accession>A0A8X7R9P2</accession>
<dbReference type="GO" id="GO:0004672">
    <property type="term" value="F:protein kinase activity"/>
    <property type="evidence" value="ECO:0007669"/>
    <property type="project" value="InterPro"/>
</dbReference>
<dbReference type="Proteomes" id="UP000886595">
    <property type="component" value="Unassembled WGS sequence"/>
</dbReference>
<sequence length="261" mass="29384">MRPNRKKPKNDQTKPVMKFIKSLGKGTYGSVDLFSYTKDVGSTFYNAVKISDSNYYKSINREFKILSALRGCQGIVQSFGNSLLQETDSNGKKVYKMAIEYAAGGNLTDFIRINRKLSDTIVKDFTRMLLQGLVLVHDHGYVHCDLKPENLLLPASRSRNAVLLVRVKDFGFWIDDKGRRGVRLLGNQISVCRNAVIHVSGVGKHPWSGFSVDDIKSRLLCGKAPEIPETVPCDARKFVEKCFARKPEEREVLLSCCCIRS</sequence>
<dbReference type="GO" id="GO:0005524">
    <property type="term" value="F:ATP binding"/>
    <property type="evidence" value="ECO:0007669"/>
    <property type="project" value="InterPro"/>
</dbReference>
<gene>
    <name evidence="2" type="ORF">Bca52824_044743</name>
</gene>
<evidence type="ECO:0000313" key="2">
    <source>
        <dbReference type="EMBL" id="KAG2285139.1"/>
    </source>
</evidence>
<dbReference type="AlphaFoldDB" id="A0A8X7R9P2"/>
<dbReference type="InterPro" id="IPR052751">
    <property type="entry name" value="Plant_MAPKKK"/>
</dbReference>
<dbReference type="InterPro" id="IPR011009">
    <property type="entry name" value="Kinase-like_dom_sf"/>
</dbReference>
<proteinExistence type="predicted"/>
<dbReference type="PANTHER" id="PTHR48011">
    <property type="entry name" value="CCR4-NOT TRANSCRIPTIONAL COMPLEX SUBUNIT CAF120-RELATED"/>
    <property type="match status" value="1"/>
</dbReference>
<dbReference type="InterPro" id="IPR008271">
    <property type="entry name" value="Ser/Thr_kinase_AS"/>
</dbReference>
<comment type="caution">
    <text evidence="2">The sequence shown here is derived from an EMBL/GenBank/DDBJ whole genome shotgun (WGS) entry which is preliminary data.</text>
</comment>
<name>A0A8X7R9P2_BRACI</name>
<dbReference type="OrthoDB" id="25592at2759"/>
<dbReference type="Pfam" id="PF00069">
    <property type="entry name" value="Pkinase"/>
    <property type="match status" value="1"/>
</dbReference>
<dbReference type="SUPFAM" id="SSF56112">
    <property type="entry name" value="Protein kinase-like (PK-like)"/>
    <property type="match status" value="1"/>
</dbReference>
<keyword evidence="3" id="KW-1185">Reference proteome</keyword>
<evidence type="ECO:0000259" key="1">
    <source>
        <dbReference type="PROSITE" id="PS50011"/>
    </source>
</evidence>